<sequence>MSKRPAPPTDLAVPSRAGARAEQLSLLGPGDIKPEVVAAVQLSLLGHPVPVRLPAELWHSWFATPAVVARFEAKRYIRRDEQCWPWLGAVSDTGHGSFRAASLPGASRRGTVPAHLFAYQLVHGVIPRLGWSGAEDPVVCHRCDSHGCVSPHHLRLGTAAENRSEWAYRHRDPAGPLADVRGPAGRTRAIARAVRIGMARGESTGLIDDRVRAAELDGLPLTLW</sequence>
<dbReference type="SUPFAM" id="SSF54060">
    <property type="entry name" value="His-Me finger endonucleases"/>
    <property type="match status" value="1"/>
</dbReference>
<dbReference type="OrthoDB" id="3732358at2"/>
<organism evidence="1 2">
    <name type="scientific">Streptacidiphilus pinicola</name>
    <dbReference type="NCBI Taxonomy" id="2219663"/>
    <lineage>
        <taxon>Bacteria</taxon>
        <taxon>Bacillati</taxon>
        <taxon>Actinomycetota</taxon>
        <taxon>Actinomycetes</taxon>
        <taxon>Kitasatosporales</taxon>
        <taxon>Streptomycetaceae</taxon>
        <taxon>Streptacidiphilus</taxon>
    </lineage>
</organism>
<dbReference type="AlphaFoldDB" id="A0A2X0IBV3"/>
<evidence type="ECO:0000313" key="2">
    <source>
        <dbReference type="Proteomes" id="UP000248889"/>
    </source>
</evidence>
<comment type="caution">
    <text evidence="1">The sequence shown here is derived from an EMBL/GenBank/DDBJ whole genome shotgun (WGS) entry which is preliminary data.</text>
</comment>
<protein>
    <submittedName>
        <fullName evidence="1">Uncharacterized protein</fullName>
    </submittedName>
</protein>
<dbReference type="EMBL" id="QKYN01000114">
    <property type="protein sequence ID" value="RAG82434.1"/>
    <property type="molecule type" value="Genomic_DNA"/>
</dbReference>
<evidence type="ECO:0000313" key="1">
    <source>
        <dbReference type="EMBL" id="RAG82434.1"/>
    </source>
</evidence>
<reference evidence="1 2" key="1">
    <citation type="submission" date="2018-06" db="EMBL/GenBank/DDBJ databases">
        <title>Streptacidiphilus pinicola sp. nov., isolated from pine grove soil.</title>
        <authorList>
            <person name="Roh S.G."/>
            <person name="Park S."/>
            <person name="Kim M.-K."/>
            <person name="Yun B.-R."/>
            <person name="Park J."/>
            <person name="Kim M.J."/>
            <person name="Kim Y.S."/>
            <person name="Kim S.B."/>
        </authorList>
    </citation>
    <scope>NUCLEOTIDE SEQUENCE [LARGE SCALE GENOMIC DNA]</scope>
    <source>
        <strain evidence="1 2">MMS16-CNU450</strain>
    </source>
</reference>
<dbReference type="Proteomes" id="UP000248889">
    <property type="component" value="Unassembled WGS sequence"/>
</dbReference>
<keyword evidence="2" id="KW-1185">Reference proteome</keyword>
<name>A0A2X0IBV3_9ACTN</name>
<accession>A0A2X0IBV3</accession>
<gene>
    <name evidence="1" type="ORF">DN069_27595</name>
</gene>
<proteinExistence type="predicted"/>
<dbReference type="InterPro" id="IPR044925">
    <property type="entry name" value="His-Me_finger_sf"/>
</dbReference>